<accession>A0A5J4VJS5</accession>
<dbReference type="EMBL" id="SNRW01006639">
    <property type="protein sequence ID" value="KAA6382694.1"/>
    <property type="molecule type" value="Genomic_DNA"/>
</dbReference>
<dbReference type="Proteomes" id="UP000324800">
    <property type="component" value="Unassembled WGS sequence"/>
</dbReference>
<organism evidence="1 2">
    <name type="scientific">Streblomastix strix</name>
    <dbReference type="NCBI Taxonomy" id="222440"/>
    <lineage>
        <taxon>Eukaryota</taxon>
        <taxon>Metamonada</taxon>
        <taxon>Preaxostyla</taxon>
        <taxon>Oxymonadida</taxon>
        <taxon>Streblomastigidae</taxon>
        <taxon>Streblomastix</taxon>
    </lineage>
</organism>
<protein>
    <submittedName>
        <fullName evidence="1">Uncharacterized protein</fullName>
    </submittedName>
</protein>
<evidence type="ECO:0000313" key="1">
    <source>
        <dbReference type="EMBL" id="KAA6382694.1"/>
    </source>
</evidence>
<name>A0A5J4VJS5_9EUKA</name>
<proteinExistence type="predicted"/>
<gene>
    <name evidence="1" type="ORF">EZS28_021776</name>
</gene>
<dbReference type="AlphaFoldDB" id="A0A5J4VJS5"/>
<evidence type="ECO:0000313" key="2">
    <source>
        <dbReference type="Proteomes" id="UP000324800"/>
    </source>
</evidence>
<sequence>MDALALADRRTYSMLQFFTNEISMQRNKNRDDSIINEEYTQSILLDRAERAENLPLFKNIIELYQSRCGIPDDYSRIPHLKMLANVCNEHILDMEDAQLRFELELEQYICRV</sequence>
<reference evidence="1 2" key="1">
    <citation type="submission" date="2019-03" db="EMBL/GenBank/DDBJ databases">
        <title>Single cell metagenomics reveals metabolic interactions within the superorganism composed of flagellate Streblomastix strix and complex community of Bacteroidetes bacteria on its surface.</title>
        <authorList>
            <person name="Treitli S.C."/>
            <person name="Kolisko M."/>
            <person name="Husnik F."/>
            <person name="Keeling P."/>
            <person name="Hampl V."/>
        </authorList>
    </citation>
    <scope>NUCLEOTIDE SEQUENCE [LARGE SCALE GENOMIC DNA]</scope>
    <source>
        <strain evidence="1">ST1C</strain>
    </source>
</reference>
<comment type="caution">
    <text evidence="1">The sequence shown here is derived from an EMBL/GenBank/DDBJ whole genome shotgun (WGS) entry which is preliminary data.</text>
</comment>